<organism evidence="11 12">
    <name type="scientific">Desulfoprunum benzoelyticum</name>
    <dbReference type="NCBI Taxonomy" id="1506996"/>
    <lineage>
        <taxon>Bacteria</taxon>
        <taxon>Pseudomonadati</taxon>
        <taxon>Thermodesulfobacteriota</taxon>
        <taxon>Desulfobulbia</taxon>
        <taxon>Desulfobulbales</taxon>
        <taxon>Desulfobulbaceae</taxon>
        <taxon>Desulfoprunum</taxon>
    </lineage>
</organism>
<dbReference type="PANTHER" id="PTHR47788:SF1">
    <property type="entry name" value="A-ADDING TRNA NUCLEOTIDYLTRANSFERASE"/>
    <property type="match status" value="1"/>
</dbReference>
<keyword evidence="5" id="KW-0479">Metal-binding</keyword>
<protein>
    <submittedName>
        <fullName evidence="11">NanoRNase/pAp phosphatase (C-di-AMP/oligoRNAs hydrolase)</fullName>
    </submittedName>
</protein>
<comment type="similarity">
    <text evidence="2">Belongs to the tRNA nucleotidyltransferase/poly(A) polymerase family.</text>
</comment>
<evidence type="ECO:0000256" key="8">
    <source>
        <dbReference type="ARBA" id="ARBA00022884"/>
    </source>
</evidence>
<keyword evidence="6" id="KW-0547">Nucleotide-binding</keyword>
<evidence type="ECO:0000313" key="12">
    <source>
        <dbReference type="Proteomes" id="UP000539642"/>
    </source>
</evidence>
<dbReference type="InterPro" id="IPR046342">
    <property type="entry name" value="CBS_dom_sf"/>
</dbReference>
<dbReference type="GO" id="GO:0008033">
    <property type="term" value="P:tRNA processing"/>
    <property type="evidence" value="ECO:0007669"/>
    <property type="project" value="UniProtKB-KW"/>
</dbReference>
<gene>
    <name evidence="11" type="ORF">HNQ81_001893</name>
</gene>
<dbReference type="PANTHER" id="PTHR47788">
    <property type="entry name" value="POLYA POLYMERASE"/>
    <property type="match status" value="1"/>
</dbReference>
<dbReference type="InterPro" id="IPR003156">
    <property type="entry name" value="DHHA1_dom"/>
</dbReference>
<accession>A0A840UQU5</accession>
<keyword evidence="4" id="KW-0808">Transferase</keyword>
<reference evidence="11 12" key="1">
    <citation type="submission" date="2020-08" db="EMBL/GenBank/DDBJ databases">
        <title>Genomic Encyclopedia of Type Strains, Phase IV (KMG-IV): sequencing the most valuable type-strain genomes for metagenomic binning, comparative biology and taxonomic classification.</title>
        <authorList>
            <person name="Goeker M."/>
        </authorList>
    </citation>
    <scope>NUCLEOTIDE SEQUENCE [LARGE SCALE GENOMIC DNA]</scope>
    <source>
        <strain evidence="11 12">DSM 28570</strain>
    </source>
</reference>
<evidence type="ECO:0000256" key="7">
    <source>
        <dbReference type="ARBA" id="ARBA00022842"/>
    </source>
</evidence>
<dbReference type="GO" id="GO:0000166">
    <property type="term" value="F:nucleotide binding"/>
    <property type="evidence" value="ECO:0007669"/>
    <property type="project" value="UniProtKB-KW"/>
</dbReference>
<evidence type="ECO:0000313" key="11">
    <source>
        <dbReference type="EMBL" id="MBB5348162.1"/>
    </source>
</evidence>
<dbReference type="Gene3D" id="3.10.580.10">
    <property type="entry name" value="CBS-domain"/>
    <property type="match status" value="1"/>
</dbReference>
<dbReference type="Pfam" id="PF00571">
    <property type="entry name" value="CBS"/>
    <property type="match status" value="2"/>
</dbReference>
<evidence type="ECO:0000256" key="4">
    <source>
        <dbReference type="ARBA" id="ARBA00022695"/>
    </source>
</evidence>
<keyword evidence="8" id="KW-0694">RNA-binding</keyword>
<dbReference type="GO" id="GO:0003723">
    <property type="term" value="F:RNA binding"/>
    <property type="evidence" value="ECO:0007669"/>
    <property type="project" value="UniProtKB-KW"/>
</dbReference>
<dbReference type="GO" id="GO:0016779">
    <property type="term" value="F:nucleotidyltransferase activity"/>
    <property type="evidence" value="ECO:0007669"/>
    <property type="project" value="UniProtKB-KW"/>
</dbReference>
<sequence length="434" mass="48458">MQIITTHKNTDFDGLASVIAGTLLYPNAIGVIPKMVNPNVARFLSTHKTAFDLILPHEVEHDLVDTLVVVDTDRWQRLDRMDKLKNRKDLEVHLWDHHMNGGDIHYHWSRQEAIGATVTLMVRELKKRVMTLSPLVSTVMLIGLYEDTGHLTYTSTTAEDAHAAAYLLENGADLHVAGFFLNPPYEEKQKEILFELMKETDKRRLNDSSVAINVVRLNDKVVALANVVNMYRKIINVDAVFVIFANETDTSSSVIARSGVDRIDVGQIMKSFGGGGHSGAGSATVKFKEYAPEALKQAIIDRIERGRKEAVKVADIMSFPVTTVPPDTTMREVHAIMAEQKIRGVLVAENGDLQGIIVLWDFKRVRQERQWDSPVKAFMARDIATIAPDAPPTRAAQIMVTNNIGHVPVVLDGEVIGIVTRTDILTYYYDLLPD</sequence>
<proteinExistence type="inferred from homology"/>
<comment type="cofactor">
    <cofactor evidence="1">
        <name>Mg(2+)</name>
        <dbReference type="ChEBI" id="CHEBI:18420"/>
    </cofactor>
</comment>
<evidence type="ECO:0000259" key="10">
    <source>
        <dbReference type="PROSITE" id="PS51371"/>
    </source>
</evidence>
<dbReference type="CDD" id="cd04595">
    <property type="entry name" value="CBS_pair_DHH_polyA_Pol_assoc"/>
    <property type="match status" value="1"/>
</dbReference>
<dbReference type="SMART" id="SM00116">
    <property type="entry name" value="CBS"/>
    <property type="match status" value="2"/>
</dbReference>
<evidence type="ECO:0000256" key="9">
    <source>
        <dbReference type="PROSITE-ProRule" id="PRU00703"/>
    </source>
</evidence>
<dbReference type="Gene3D" id="3.90.1640.10">
    <property type="entry name" value="inorganic pyrophosphatase (n-terminal core)"/>
    <property type="match status" value="1"/>
</dbReference>
<dbReference type="SUPFAM" id="SSF64182">
    <property type="entry name" value="DHH phosphoesterases"/>
    <property type="match status" value="1"/>
</dbReference>
<name>A0A840UQU5_9BACT</name>
<dbReference type="GO" id="GO:0046872">
    <property type="term" value="F:metal ion binding"/>
    <property type="evidence" value="ECO:0007669"/>
    <property type="project" value="UniProtKB-KW"/>
</dbReference>
<evidence type="ECO:0000256" key="2">
    <source>
        <dbReference type="ARBA" id="ARBA00007265"/>
    </source>
</evidence>
<feature type="domain" description="CBS" evidence="10">
    <location>
        <begin position="379"/>
        <end position="434"/>
    </location>
</feature>
<comment type="caution">
    <text evidence="11">The sequence shown here is derived from an EMBL/GenBank/DDBJ whole genome shotgun (WGS) entry which is preliminary data.</text>
</comment>
<keyword evidence="7" id="KW-0460">Magnesium</keyword>
<evidence type="ECO:0000256" key="6">
    <source>
        <dbReference type="ARBA" id="ARBA00022741"/>
    </source>
</evidence>
<keyword evidence="11" id="KW-0378">Hydrolase</keyword>
<feature type="domain" description="CBS" evidence="10">
    <location>
        <begin position="317"/>
        <end position="373"/>
    </location>
</feature>
<dbReference type="InterPro" id="IPR038763">
    <property type="entry name" value="DHH_sf"/>
</dbReference>
<dbReference type="EMBL" id="JACHEO010000009">
    <property type="protein sequence ID" value="MBB5348162.1"/>
    <property type="molecule type" value="Genomic_DNA"/>
</dbReference>
<keyword evidence="3" id="KW-0819">tRNA processing</keyword>
<dbReference type="RefSeq" id="WP_183350635.1">
    <property type="nucleotide sequence ID" value="NZ_JACHEO010000009.1"/>
</dbReference>
<dbReference type="Pfam" id="PF02272">
    <property type="entry name" value="DHHA1"/>
    <property type="match status" value="1"/>
</dbReference>
<keyword evidence="12" id="KW-1185">Reference proteome</keyword>
<evidence type="ECO:0000256" key="3">
    <source>
        <dbReference type="ARBA" id="ARBA00022694"/>
    </source>
</evidence>
<dbReference type="AlphaFoldDB" id="A0A840UQU5"/>
<evidence type="ECO:0000256" key="1">
    <source>
        <dbReference type="ARBA" id="ARBA00001946"/>
    </source>
</evidence>
<dbReference type="Gene3D" id="3.10.310.30">
    <property type="match status" value="1"/>
</dbReference>
<dbReference type="InterPro" id="IPR000644">
    <property type="entry name" value="CBS_dom"/>
</dbReference>
<dbReference type="PROSITE" id="PS51371">
    <property type="entry name" value="CBS"/>
    <property type="match status" value="2"/>
</dbReference>
<keyword evidence="4" id="KW-0548">Nucleotidyltransferase</keyword>
<keyword evidence="9" id="KW-0129">CBS domain</keyword>
<dbReference type="GO" id="GO:0016787">
    <property type="term" value="F:hydrolase activity"/>
    <property type="evidence" value="ECO:0007669"/>
    <property type="project" value="UniProtKB-KW"/>
</dbReference>
<evidence type="ECO:0000256" key="5">
    <source>
        <dbReference type="ARBA" id="ARBA00022723"/>
    </source>
</evidence>
<dbReference type="Proteomes" id="UP000539642">
    <property type="component" value="Unassembled WGS sequence"/>
</dbReference>
<dbReference type="InterPro" id="IPR052390">
    <property type="entry name" value="tRNA_nt/polyA_polymerase"/>
</dbReference>
<dbReference type="InterPro" id="IPR001667">
    <property type="entry name" value="DDH_dom"/>
</dbReference>
<dbReference type="Pfam" id="PF01368">
    <property type="entry name" value="DHH"/>
    <property type="match status" value="1"/>
</dbReference>
<dbReference type="SUPFAM" id="SSF54631">
    <property type="entry name" value="CBS-domain pair"/>
    <property type="match status" value="1"/>
</dbReference>